<feature type="domain" description="Glyceraldehyde 3-phosphate dehydrogenase catalytic" evidence="2">
    <location>
        <begin position="124"/>
        <end position="155"/>
    </location>
</feature>
<dbReference type="Proteomes" id="UP000700334">
    <property type="component" value="Unassembled WGS sequence"/>
</dbReference>
<dbReference type="InterPro" id="IPR020829">
    <property type="entry name" value="GlycerAld_3-P_DH_cat"/>
</dbReference>
<accession>A0A8J6A5G1</accession>
<dbReference type="Pfam" id="PF02800">
    <property type="entry name" value="Gp_dh_C"/>
    <property type="match status" value="1"/>
</dbReference>
<comment type="caution">
    <text evidence="3">The sequence shown here is derived from an EMBL/GenBank/DDBJ whole genome shotgun (WGS) entry which is preliminary data.</text>
</comment>
<organism evidence="3 4">
    <name type="scientific">Galemys pyrenaicus</name>
    <name type="common">Iberian desman</name>
    <name type="synonym">Pyrenean desman</name>
    <dbReference type="NCBI Taxonomy" id="202257"/>
    <lineage>
        <taxon>Eukaryota</taxon>
        <taxon>Metazoa</taxon>
        <taxon>Chordata</taxon>
        <taxon>Craniata</taxon>
        <taxon>Vertebrata</taxon>
        <taxon>Euteleostomi</taxon>
        <taxon>Mammalia</taxon>
        <taxon>Eutheria</taxon>
        <taxon>Laurasiatheria</taxon>
        <taxon>Eulipotyphla</taxon>
        <taxon>Talpidae</taxon>
        <taxon>Galemys</taxon>
    </lineage>
</organism>
<feature type="compositionally biased region" description="Basic residues" evidence="1">
    <location>
        <begin position="17"/>
        <end position="35"/>
    </location>
</feature>
<protein>
    <submittedName>
        <fullName evidence="3">Glyceraldehyde-3-phosphate dehydrogenase</fullName>
    </submittedName>
</protein>
<gene>
    <name evidence="3" type="ORF">J0S82_010886</name>
</gene>
<dbReference type="EMBL" id="JAGFMF010011697">
    <property type="protein sequence ID" value="KAG8515804.1"/>
    <property type="molecule type" value="Genomic_DNA"/>
</dbReference>
<dbReference type="SUPFAM" id="SSF55347">
    <property type="entry name" value="Glyceraldehyde-3-phosphate dehydrogenase-like, C-terminal domain"/>
    <property type="match status" value="1"/>
</dbReference>
<evidence type="ECO:0000313" key="3">
    <source>
        <dbReference type="EMBL" id="KAG8515804.1"/>
    </source>
</evidence>
<evidence type="ECO:0000259" key="2">
    <source>
        <dbReference type="Pfam" id="PF02800"/>
    </source>
</evidence>
<dbReference type="Gene3D" id="3.30.360.10">
    <property type="entry name" value="Dihydrodipicolinate Reductase, domain 2"/>
    <property type="match status" value="1"/>
</dbReference>
<proteinExistence type="predicted"/>
<dbReference type="AlphaFoldDB" id="A0A8J6A5G1"/>
<feature type="region of interest" description="Disordered" evidence="1">
    <location>
        <begin position="1"/>
        <end position="117"/>
    </location>
</feature>
<sequence length="162" mass="17605">MTAPPAEGALPRAPGSARRRRRLPAATAHPHRHPHALAAPRRSSASPPRARRAGELSRTSPRPPPGLPKFLGHVLALAAGVSAQQQSAPRPGGAGRRLRATQAREKSRRSSRAALVRTPESEPVKIIHDNFGFVKELMTVVHAMAATQKTMDGSYWKLWYDD</sequence>
<dbReference type="GO" id="GO:0016620">
    <property type="term" value="F:oxidoreductase activity, acting on the aldehyde or oxo group of donors, NAD or NADP as acceptor"/>
    <property type="evidence" value="ECO:0007669"/>
    <property type="project" value="InterPro"/>
</dbReference>
<feature type="compositionally biased region" description="Low complexity" evidence="1">
    <location>
        <begin position="36"/>
        <end position="48"/>
    </location>
</feature>
<reference evidence="3" key="1">
    <citation type="journal article" date="2021" name="Evol. Appl.">
        <title>The genome of the Pyrenean desman and the effects of bottlenecks and inbreeding on the genomic landscape of an endangered species.</title>
        <authorList>
            <person name="Escoda L."/>
            <person name="Castresana J."/>
        </authorList>
    </citation>
    <scope>NUCLEOTIDE SEQUENCE</scope>
    <source>
        <strain evidence="3">IBE-C5619</strain>
    </source>
</reference>
<name>A0A8J6A5G1_GALPY</name>
<evidence type="ECO:0000313" key="4">
    <source>
        <dbReference type="Proteomes" id="UP000700334"/>
    </source>
</evidence>
<keyword evidence="4" id="KW-1185">Reference proteome</keyword>
<evidence type="ECO:0000256" key="1">
    <source>
        <dbReference type="SAM" id="MobiDB-lite"/>
    </source>
</evidence>